<feature type="compositionally biased region" description="Polar residues" evidence="1">
    <location>
        <begin position="246"/>
        <end position="256"/>
    </location>
</feature>
<keyword evidence="3" id="KW-1185">Reference proteome</keyword>
<evidence type="ECO:0000313" key="2">
    <source>
        <dbReference type="EMBL" id="RIJ29007.1"/>
    </source>
</evidence>
<protein>
    <submittedName>
        <fullName evidence="2">DUF1365 domain-containing protein</fullName>
    </submittedName>
</protein>
<proteinExistence type="predicted"/>
<dbReference type="AlphaFoldDB" id="A0A399RG79"/>
<dbReference type="PANTHER" id="PTHR33973">
    <property type="entry name" value="OS07G0153300 PROTEIN"/>
    <property type="match status" value="1"/>
</dbReference>
<dbReference type="EMBL" id="QWGA01000007">
    <property type="protein sequence ID" value="RIJ29007.1"/>
    <property type="molecule type" value="Genomic_DNA"/>
</dbReference>
<feature type="region of interest" description="Disordered" evidence="1">
    <location>
        <begin position="246"/>
        <end position="267"/>
    </location>
</feature>
<dbReference type="Pfam" id="PF07103">
    <property type="entry name" value="DUF1365"/>
    <property type="match status" value="1"/>
</dbReference>
<evidence type="ECO:0000313" key="3">
    <source>
        <dbReference type="Proteomes" id="UP000265845"/>
    </source>
</evidence>
<dbReference type="OrthoDB" id="9778801at2"/>
<dbReference type="InterPro" id="IPR010775">
    <property type="entry name" value="DUF1365"/>
</dbReference>
<dbReference type="Proteomes" id="UP000265845">
    <property type="component" value="Unassembled WGS sequence"/>
</dbReference>
<sequence length="267" mass="29785">MSDAAPALKLHQGETVHRRFTPFVSDFSYRVFMVEVDVDRLEDARRQCRLFGVDEGALFGFRSDEHGAQGGQSLRGWAEERLLEADVDASALKLKLITFPRHLFYKFAPISVWIAEDADARPAGVIYEVRNTFGERHVYVAAADGAWSKHAADKIFHVSPFFDVSGKYEFSLQRDETALRLGVSTVSDGGVKHMATLSTKAAPATDHALIRKAIFMPLSTLGVTLAIHWEALKLWLKGANYHSKPHQAQQRVSVATPSGRVLKEKHQ</sequence>
<evidence type="ECO:0000256" key="1">
    <source>
        <dbReference type="SAM" id="MobiDB-lite"/>
    </source>
</evidence>
<reference evidence="2 3" key="1">
    <citation type="submission" date="2018-08" db="EMBL/GenBank/DDBJ databases">
        <title>Henriciella mobilis sp. nov., isolated from seawater.</title>
        <authorList>
            <person name="Cheng H."/>
            <person name="Wu Y.-H."/>
            <person name="Xu X.-W."/>
            <person name="Guo L.-L."/>
        </authorList>
    </citation>
    <scope>NUCLEOTIDE SEQUENCE [LARGE SCALE GENOMIC DNA]</scope>
    <source>
        <strain evidence="2 3">CCUG67844</strain>
    </source>
</reference>
<accession>A0A399RG79</accession>
<name>A0A399RG79_9PROT</name>
<dbReference type="RefSeq" id="WP_119454423.1">
    <property type="nucleotide sequence ID" value="NZ_QWGA01000007.1"/>
</dbReference>
<gene>
    <name evidence="2" type="ORF">D1222_11615</name>
</gene>
<dbReference type="PANTHER" id="PTHR33973:SF4">
    <property type="entry name" value="OS07G0153300 PROTEIN"/>
    <property type="match status" value="1"/>
</dbReference>
<comment type="caution">
    <text evidence="2">The sequence shown here is derived from an EMBL/GenBank/DDBJ whole genome shotgun (WGS) entry which is preliminary data.</text>
</comment>
<organism evidence="2 3">
    <name type="scientific">Henriciella algicola</name>
    <dbReference type="NCBI Taxonomy" id="1608422"/>
    <lineage>
        <taxon>Bacteria</taxon>
        <taxon>Pseudomonadati</taxon>
        <taxon>Pseudomonadota</taxon>
        <taxon>Alphaproteobacteria</taxon>
        <taxon>Hyphomonadales</taxon>
        <taxon>Hyphomonadaceae</taxon>
        <taxon>Henriciella</taxon>
    </lineage>
</organism>